<reference evidence="1" key="1">
    <citation type="submission" date="2023-11" db="EMBL/GenBank/DDBJ databases">
        <authorList>
            <person name="Poullet M."/>
        </authorList>
    </citation>
    <scope>NUCLEOTIDE SEQUENCE</scope>
    <source>
        <strain evidence="1">E1834</strain>
    </source>
</reference>
<name>A0ACB1AWF2_MELEN</name>
<dbReference type="EMBL" id="CAVMJV010000112">
    <property type="protein sequence ID" value="CAK5102559.1"/>
    <property type="molecule type" value="Genomic_DNA"/>
</dbReference>
<evidence type="ECO:0000313" key="1">
    <source>
        <dbReference type="EMBL" id="CAK5102559.1"/>
    </source>
</evidence>
<organism evidence="1 2">
    <name type="scientific">Meloidogyne enterolobii</name>
    <name type="common">Root-knot nematode worm</name>
    <name type="synonym">Meloidogyne mayaguensis</name>
    <dbReference type="NCBI Taxonomy" id="390850"/>
    <lineage>
        <taxon>Eukaryota</taxon>
        <taxon>Metazoa</taxon>
        <taxon>Ecdysozoa</taxon>
        <taxon>Nematoda</taxon>
        <taxon>Chromadorea</taxon>
        <taxon>Rhabditida</taxon>
        <taxon>Tylenchina</taxon>
        <taxon>Tylenchomorpha</taxon>
        <taxon>Tylenchoidea</taxon>
        <taxon>Meloidogynidae</taxon>
        <taxon>Meloidogyninae</taxon>
        <taxon>Meloidogyne</taxon>
    </lineage>
</organism>
<dbReference type="Proteomes" id="UP001497535">
    <property type="component" value="Unassembled WGS sequence"/>
</dbReference>
<gene>
    <name evidence="1" type="ORF">MENTE1834_LOCUS42549</name>
</gene>
<proteinExistence type="predicted"/>
<sequence length="181" mass="20508">MTILYYYYPNVDYKSNKIIKLLRVKYDEAKRKKQTPKASAAADEVNYEFDINVITERMAERCFEMFSEGNKNRNFCLKFGSKNIGSKVGKKRKVQAGKKSHPNKKTRLISNIIHNSNQTNNPQELRHNYSILESQFVGNNDGSSSSFLGSGKETSMNAIRVDNVLPEVNGENAEGGLPSKF</sequence>
<evidence type="ECO:0000313" key="2">
    <source>
        <dbReference type="Proteomes" id="UP001497535"/>
    </source>
</evidence>
<protein>
    <submittedName>
        <fullName evidence="1">Uncharacterized protein</fullName>
    </submittedName>
</protein>
<keyword evidence="2" id="KW-1185">Reference proteome</keyword>
<accession>A0ACB1AWF2</accession>
<comment type="caution">
    <text evidence="1">The sequence shown here is derived from an EMBL/GenBank/DDBJ whole genome shotgun (WGS) entry which is preliminary data.</text>
</comment>